<dbReference type="Proteomes" id="UP000004621">
    <property type="component" value="Unassembled WGS sequence"/>
</dbReference>
<name>A0A9W5ISR3_NEISU</name>
<sequence length="40" mass="4808">MEVCFLYGLDDLSVFYLSFYKIVRKKLLHLRKSIAYSIFS</sequence>
<reference evidence="1 2" key="1">
    <citation type="submission" date="2010-01" db="EMBL/GenBank/DDBJ databases">
        <authorList>
            <person name="Weinstock G."/>
            <person name="Sodergren E."/>
            <person name="Clifton S."/>
            <person name="Fulton L."/>
            <person name="Fulton B."/>
            <person name="Courtney L."/>
            <person name="Fronick C."/>
            <person name="Harrison M."/>
            <person name="Strong C."/>
            <person name="Farmer C."/>
            <person name="Delahaunty K."/>
            <person name="Markovic C."/>
            <person name="Hall O."/>
            <person name="Minx P."/>
            <person name="Tomlinson C."/>
            <person name="Mitreva M."/>
            <person name="Nelson J."/>
            <person name="Hou S."/>
            <person name="Wollam A."/>
            <person name="Pepin K.H."/>
            <person name="Johnson M."/>
            <person name="Bhonagiri V."/>
            <person name="Nash W.E."/>
            <person name="Warren W."/>
            <person name="Chinwalla A."/>
            <person name="Mardis E.R."/>
            <person name="Wilson R.K."/>
        </authorList>
    </citation>
    <scope>NUCLEOTIDE SEQUENCE [LARGE SCALE GENOMIC DNA]</scope>
    <source>
        <strain evidence="1 2">NJ9703</strain>
    </source>
</reference>
<dbReference type="EMBL" id="ACEO02000001">
    <property type="protein sequence ID" value="EFC53070.1"/>
    <property type="molecule type" value="Genomic_DNA"/>
</dbReference>
<organism evidence="1 2">
    <name type="scientific">Neisseria subflava NJ9703</name>
    <dbReference type="NCBI Taxonomy" id="546268"/>
    <lineage>
        <taxon>Bacteria</taxon>
        <taxon>Pseudomonadati</taxon>
        <taxon>Pseudomonadota</taxon>
        <taxon>Betaproteobacteria</taxon>
        <taxon>Neisseriales</taxon>
        <taxon>Neisseriaceae</taxon>
        <taxon>Neisseria</taxon>
    </lineage>
</organism>
<gene>
    <name evidence="1" type="ORF">NEISUBOT_03067</name>
</gene>
<proteinExistence type="predicted"/>
<comment type="caution">
    <text evidence="1">The sequence shown here is derived from an EMBL/GenBank/DDBJ whole genome shotgun (WGS) entry which is preliminary data.</text>
</comment>
<evidence type="ECO:0000313" key="1">
    <source>
        <dbReference type="EMBL" id="EFC53070.1"/>
    </source>
</evidence>
<evidence type="ECO:0000313" key="2">
    <source>
        <dbReference type="Proteomes" id="UP000004621"/>
    </source>
</evidence>
<accession>A0A9W5ISR3</accession>
<protein>
    <submittedName>
        <fullName evidence="1">Uncharacterized protein</fullName>
    </submittedName>
</protein>
<dbReference type="AlphaFoldDB" id="A0A9W5ISR3"/>